<dbReference type="PROSITE" id="PS00608">
    <property type="entry name" value="GLYCOSYL_HYDROL_F2_2"/>
    <property type="match status" value="1"/>
</dbReference>
<dbReference type="GO" id="GO:0005975">
    <property type="term" value="P:carbohydrate metabolic process"/>
    <property type="evidence" value="ECO:0007669"/>
    <property type="project" value="InterPro"/>
</dbReference>
<name>A0A9D1KIB7_9BACT</name>
<evidence type="ECO:0000313" key="11">
    <source>
        <dbReference type="Proteomes" id="UP000886881"/>
    </source>
</evidence>
<reference evidence="10" key="1">
    <citation type="submission" date="2020-10" db="EMBL/GenBank/DDBJ databases">
        <authorList>
            <person name="Gilroy R."/>
        </authorList>
    </citation>
    <scope>NUCLEOTIDE SEQUENCE</scope>
    <source>
        <strain evidence="10">ChiHecec2B26-709</strain>
    </source>
</reference>
<dbReference type="SUPFAM" id="SSF49303">
    <property type="entry name" value="beta-Galactosidase/glucuronidase domain"/>
    <property type="match status" value="1"/>
</dbReference>
<dbReference type="Pfam" id="PF00703">
    <property type="entry name" value="Glyco_hydro_2"/>
    <property type="match status" value="1"/>
</dbReference>
<comment type="caution">
    <text evidence="10">The sequence shown here is derived from an EMBL/GenBank/DDBJ whole genome shotgun (WGS) entry which is preliminary data.</text>
</comment>
<dbReference type="InterPro" id="IPR036156">
    <property type="entry name" value="Beta-gal/glucu_dom_sf"/>
</dbReference>
<evidence type="ECO:0000256" key="3">
    <source>
        <dbReference type="ARBA" id="ARBA00023295"/>
    </source>
</evidence>
<dbReference type="Gene3D" id="2.60.40.10">
    <property type="entry name" value="Immunoglobulins"/>
    <property type="match status" value="3"/>
</dbReference>
<feature type="signal peptide" evidence="4">
    <location>
        <begin position="1"/>
        <end position="19"/>
    </location>
</feature>
<dbReference type="SUPFAM" id="SSF49785">
    <property type="entry name" value="Galactose-binding domain-like"/>
    <property type="match status" value="1"/>
</dbReference>
<dbReference type="Pfam" id="PF02836">
    <property type="entry name" value="Glyco_hydro_2_C"/>
    <property type="match status" value="1"/>
</dbReference>
<dbReference type="Pfam" id="PF18565">
    <property type="entry name" value="Glyco_hydro2_C5"/>
    <property type="match status" value="1"/>
</dbReference>
<evidence type="ECO:0000313" key="10">
    <source>
        <dbReference type="EMBL" id="HIT47783.1"/>
    </source>
</evidence>
<evidence type="ECO:0000259" key="7">
    <source>
        <dbReference type="Pfam" id="PF16355"/>
    </source>
</evidence>
<feature type="chain" id="PRO_5039367955" evidence="4">
    <location>
        <begin position="20"/>
        <end position="780"/>
    </location>
</feature>
<feature type="domain" description="DUF4982" evidence="7">
    <location>
        <begin position="604"/>
        <end position="668"/>
    </location>
</feature>
<dbReference type="SUPFAM" id="SSF51445">
    <property type="entry name" value="(Trans)glycosidases"/>
    <property type="match status" value="1"/>
</dbReference>
<feature type="domain" description="Glycoside hydrolase family 2 immunoglobulin-like beta-sandwich" evidence="5">
    <location>
        <begin position="173"/>
        <end position="277"/>
    </location>
</feature>
<dbReference type="InterPro" id="IPR051913">
    <property type="entry name" value="GH2_Domain-Containing"/>
</dbReference>
<dbReference type="Gene3D" id="3.20.20.80">
    <property type="entry name" value="Glycosidases"/>
    <property type="match status" value="1"/>
</dbReference>
<proteinExistence type="inferred from homology"/>
<dbReference type="InterPro" id="IPR032311">
    <property type="entry name" value="DUF4982"/>
</dbReference>
<dbReference type="AlphaFoldDB" id="A0A9D1KIB7"/>
<organism evidence="10 11">
    <name type="scientific">Candidatus Cryptobacteroides merdipullorum</name>
    <dbReference type="NCBI Taxonomy" id="2840771"/>
    <lineage>
        <taxon>Bacteria</taxon>
        <taxon>Pseudomonadati</taxon>
        <taxon>Bacteroidota</taxon>
        <taxon>Bacteroidia</taxon>
        <taxon>Bacteroidales</taxon>
        <taxon>Candidatus Cryptobacteroides</taxon>
    </lineage>
</organism>
<keyword evidence="2" id="KW-0378">Hydrolase</keyword>
<protein>
    <submittedName>
        <fullName evidence="10">DUF4982 domain-containing protein</fullName>
    </submittedName>
</protein>
<accession>A0A9D1KIB7</accession>
<evidence type="ECO:0000256" key="2">
    <source>
        <dbReference type="ARBA" id="ARBA00022801"/>
    </source>
</evidence>
<dbReference type="PANTHER" id="PTHR42732:SF1">
    <property type="entry name" value="BETA-MANNOSIDASE"/>
    <property type="match status" value="1"/>
</dbReference>
<dbReference type="InterPro" id="IPR013783">
    <property type="entry name" value="Ig-like_fold"/>
</dbReference>
<feature type="domain" description="Beta-mannosidase-like galactose-binding" evidence="9">
    <location>
        <begin position="70"/>
        <end position="136"/>
    </location>
</feature>
<dbReference type="PANTHER" id="PTHR42732">
    <property type="entry name" value="BETA-GALACTOSIDASE"/>
    <property type="match status" value="1"/>
</dbReference>
<dbReference type="InterPro" id="IPR023232">
    <property type="entry name" value="Glyco_hydro_2_AS"/>
</dbReference>
<evidence type="ECO:0000259" key="9">
    <source>
        <dbReference type="Pfam" id="PF22666"/>
    </source>
</evidence>
<dbReference type="InterPro" id="IPR006101">
    <property type="entry name" value="Glyco_hydro_2"/>
</dbReference>
<sequence length="780" mass="88421">MKRILAAAMLLLAAANLQARSANELRHWDFRFDADTVWRQVTIPHDFQMDLPWEKEAGGARGFKRCETGWYRTEITADPSWKDSKVLLDFEGAGMQADIFVNGKPAGEMDYGYLGAEMEIGDLLNYGGSNEILVKVYTGHSGGSRWYTGGGLFRPVRILVKNPVSIARHGVYVTTPEISGESASVAMTVEVEGFTLGTDDVQVVADYYAPDGEKIGSVSQAVPKRNYLSVIEVEMPEFRVGSPMLWDCDEPWLYRAEVSLVMDGKALDSVSERFGIRSIEFDPEYGFRLNGKKVFLKGVSNHHDMGALGAAAYPGAEERLMKRLKEFGFNHIRCSHNPYSESFLDLADEYGILIVDELYDKWMTDGGRYWIARYPFTESWFRHESEWIRRDRNHPSVIMWSFGNETQIREAWNGFPETYDWGVTTYRVMKTFAQRFDDTRPFTVAQFPARRGSIYKDDDRFMTEVYAPELACVTDVASLNYRFREYDQYVAHNPELNIYQSEASTSELAAPFFGMDREHSVGLAYWGAVEYWGESDGWPKKGWNYSFFNSALEPYPQAYLIKSAFCDEPLVHIGIVEGERSVIEWNDILSGKTPMSENWNREKGEKVEIYTFTNADEVELFVNGKSLGVQQNNRGDIDRRNVICWPDVDYGRGGKLTAVARNDGKEVARHTIETTGRAVALKAVCEELEGELEFVRFYAVDSRGRIVRNACPEVLIELEGSGEIVAVDNQDHYTDELFDVNPKKMKDGFVMAIIRKAGDSCTLKASAKGLKPAVVEIRAL</sequence>
<dbReference type="InterPro" id="IPR040605">
    <property type="entry name" value="Glyco_hydro2_dom5"/>
</dbReference>
<evidence type="ECO:0000256" key="4">
    <source>
        <dbReference type="SAM" id="SignalP"/>
    </source>
</evidence>
<dbReference type="InterPro" id="IPR006103">
    <property type="entry name" value="Glyco_hydro_2_cat"/>
</dbReference>
<gene>
    <name evidence="10" type="ORF">IAC35_08020</name>
</gene>
<dbReference type="Pfam" id="PF22666">
    <property type="entry name" value="Glyco_hydro_2_N2"/>
    <property type="match status" value="1"/>
</dbReference>
<dbReference type="InterPro" id="IPR008979">
    <property type="entry name" value="Galactose-bd-like_sf"/>
</dbReference>
<feature type="domain" description="Glycoside hydrolase family 2" evidence="8">
    <location>
        <begin position="689"/>
        <end position="775"/>
    </location>
</feature>
<dbReference type="InterPro" id="IPR054593">
    <property type="entry name" value="Beta-mannosidase-like_N2"/>
</dbReference>
<feature type="domain" description="Glycoside hydrolase family 2 catalytic" evidence="6">
    <location>
        <begin position="287"/>
        <end position="445"/>
    </location>
</feature>
<evidence type="ECO:0000259" key="5">
    <source>
        <dbReference type="Pfam" id="PF00703"/>
    </source>
</evidence>
<keyword evidence="4" id="KW-0732">Signal</keyword>
<dbReference type="Pfam" id="PF16355">
    <property type="entry name" value="DUF4982"/>
    <property type="match status" value="1"/>
</dbReference>
<evidence type="ECO:0000259" key="6">
    <source>
        <dbReference type="Pfam" id="PF02836"/>
    </source>
</evidence>
<dbReference type="PRINTS" id="PR00132">
    <property type="entry name" value="GLHYDRLASE2"/>
</dbReference>
<comment type="similarity">
    <text evidence="1">Belongs to the glycosyl hydrolase 2 family.</text>
</comment>
<evidence type="ECO:0000259" key="8">
    <source>
        <dbReference type="Pfam" id="PF18565"/>
    </source>
</evidence>
<dbReference type="InterPro" id="IPR017853">
    <property type="entry name" value="GH"/>
</dbReference>
<dbReference type="GO" id="GO:0004553">
    <property type="term" value="F:hydrolase activity, hydrolyzing O-glycosyl compounds"/>
    <property type="evidence" value="ECO:0007669"/>
    <property type="project" value="InterPro"/>
</dbReference>
<dbReference type="Proteomes" id="UP000886881">
    <property type="component" value="Unassembled WGS sequence"/>
</dbReference>
<evidence type="ECO:0000256" key="1">
    <source>
        <dbReference type="ARBA" id="ARBA00007401"/>
    </source>
</evidence>
<dbReference type="Gene3D" id="2.60.120.260">
    <property type="entry name" value="Galactose-binding domain-like"/>
    <property type="match status" value="1"/>
</dbReference>
<dbReference type="EMBL" id="DVLC01000141">
    <property type="protein sequence ID" value="HIT47783.1"/>
    <property type="molecule type" value="Genomic_DNA"/>
</dbReference>
<reference evidence="10" key="2">
    <citation type="journal article" date="2021" name="PeerJ">
        <title>Extensive microbial diversity within the chicken gut microbiome revealed by metagenomics and culture.</title>
        <authorList>
            <person name="Gilroy R."/>
            <person name="Ravi A."/>
            <person name="Getino M."/>
            <person name="Pursley I."/>
            <person name="Horton D.L."/>
            <person name="Alikhan N.F."/>
            <person name="Baker D."/>
            <person name="Gharbi K."/>
            <person name="Hall N."/>
            <person name="Watson M."/>
            <person name="Adriaenssens E.M."/>
            <person name="Foster-Nyarko E."/>
            <person name="Jarju S."/>
            <person name="Secka A."/>
            <person name="Antonio M."/>
            <person name="Oren A."/>
            <person name="Chaudhuri R.R."/>
            <person name="La Ragione R."/>
            <person name="Hildebrand F."/>
            <person name="Pallen M.J."/>
        </authorList>
    </citation>
    <scope>NUCLEOTIDE SEQUENCE</scope>
    <source>
        <strain evidence="10">ChiHecec2B26-709</strain>
    </source>
</reference>
<dbReference type="InterPro" id="IPR006102">
    <property type="entry name" value="Ig-like_GH2"/>
</dbReference>
<keyword evidence="3" id="KW-0326">Glycosidase</keyword>